<evidence type="ECO:0000313" key="3">
    <source>
        <dbReference type="Proteomes" id="UP000740926"/>
    </source>
</evidence>
<feature type="region of interest" description="Disordered" evidence="1">
    <location>
        <begin position="180"/>
        <end position="226"/>
    </location>
</feature>
<evidence type="ECO:0000313" key="2">
    <source>
        <dbReference type="EMBL" id="KAG1555474.1"/>
    </source>
</evidence>
<feature type="compositionally biased region" description="Basic residues" evidence="1">
    <location>
        <begin position="217"/>
        <end position="226"/>
    </location>
</feature>
<keyword evidence="3" id="KW-1185">Reference proteome</keyword>
<feature type="compositionally biased region" description="Basic and acidic residues" evidence="1">
    <location>
        <begin position="402"/>
        <end position="411"/>
    </location>
</feature>
<name>A0A9P6YQB7_9FUNG</name>
<dbReference type="Proteomes" id="UP000740926">
    <property type="component" value="Unassembled WGS sequence"/>
</dbReference>
<sequence length="432" mass="48660">MEEEDIGEQTEVTPNLSQDLSVGIFTREGTDVGTASPLQSTIPTLPPTTINSNNFTVASTNITSTTTTETTTATASTYTTTSYSTELLNSSRWHPSRGPSDQFLPQLEETDTTPMAIETDKRRISDSVYINSKAMLFTKKICSSRRTKGNKYCNKQISNCRNNRKVYRPNSKRLPFKIFHPSRSNQEETHSGLSQNKPIYSGGTFQDGRGTSSERPHRTKRFHGKTRLTRRIHRITNPSKFKALLSIRKPRHNLPVQSSQLWTKCRSKDFFQNTSVCHRAFKKTRHKNGLLLGRYLHFITKPSRSSKNDPKGNNSLRILRLHNKHKKESINTISCSGILGFRVQHKEDANKGSRIKDPEVDAKNQAGDDAHHQDMSIDGGTTGENNSHDSSSRRGITSYTPHPEKPIEKSDNACIQLRRSLSYGSTIGGRHF</sequence>
<evidence type="ECO:0000256" key="1">
    <source>
        <dbReference type="SAM" id="MobiDB-lite"/>
    </source>
</evidence>
<organism evidence="2 3">
    <name type="scientific">Rhizopus delemar</name>
    <dbReference type="NCBI Taxonomy" id="936053"/>
    <lineage>
        <taxon>Eukaryota</taxon>
        <taxon>Fungi</taxon>
        <taxon>Fungi incertae sedis</taxon>
        <taxon>Mucoromycota</taxon>
        <taxon>Mucoromycotina</taxon>
        <taxon>Mucoromycetes</taxon>
        <taxon>Mucorales</taxon>
        <taxon>Mucorineae</taxon>
        <taxon>Rhizopodaceae</taxon>
        <taxon>Rhizopus</taxon>
    </lineage>
</organism>
<dbReference type="EMBL" id="JAANIU010004406">
    <property type="protein sequence ID" value="KAG1555474.1"/>
    <property type="molecule type" value="Genomic_DNA"/>
</dbReference>
<dbReference type="AlphaFoldDB" id="A0A9P6YQB7"/>
<feature type="compositionally biased region" description="Basic and acidic residues" evidence="1">
    <location>
        <begin position="349"/>
        <end position="375"/>
    </location>
</feature>
<dbReference type="PANTHER" id="PTHR33066">
    <property type="entry name" value="INTEGRASE_SAM-LIKE_N DOMAIN-CONTAINING PROTEIN"/>
    <property type="match status" value="1"/>
</dbReference>
<comment type="caution">
    <text evidence="2">The sequence shown here is derived from an EMBL/GenBank/DDBJ whole genome shotgun (WGS) entry which is preliminary data.</text>
</comment>
<gene>
    <name evidence="2" type="ORF">G6F50_012842</name>
</gene>
<reference evidence="2 3" key="1">
    <citation type="journal article" date="2020" name="Microb. Genom.">
        <title>Genetic diversity of clinical and environmental Mucorales isolates obtained from an investigation of mucormycosis cases among solid organ transplant recipients.</title>
        <authorList>
            <person name="Nguyen M.H."/>
            <person name="Kaul D."/>
            <person name="Muto C."/>
            <person name="Cheng S.J."/>
            <person name="Richter R.A."/>
            <person name="Bruno V.M."/>
            <person name="Liu G."/>
            <person name="Beyhan S."/>
            <person name="Sundermann A.J."/>
            <person name="Mounaud S."/>
            <person name="Pasculle A.W."/>
            <person name="Nierman W.C."/>
            <person name="Driscoll E."/>
            <person name="Cumbie R."/>
            <person name="Clancy C.J."/>
            <person name="Dupont C.L."/>
        </authorList>
    </citation>
    <scope>NUCLEOTIDE SEQUENCE [LARGE SCALE GENOMIC DNA]</scope>
    <source>
        <strain evidence="2 3">GL24</strain>
    </source>
</reference>
<accession>A0A9P6YQB7</accession>
<proteinExistence type="predicted"/>
<dbReference type="PANTHER" id="PTHR33066:SF2">
    <property type="entry name" value="FILAGGRIN-2-LIKE"/>
    <property type="match status" value="1"/>
</dbReference>
<protein>
    <submittedName>
        <fullName evidence="2">Uncharacterized protein</fullName>
    </submittedName>
</protein>
<feature type="region of interest" description="Disordered" evidence="1">
    <location>
        <begin position="349"/>
        <end position="413"/>
    </location>
</feature>